<dbReference type="FunFam" id="2.60.40.420:FF:000038">
    <property type="entry name" value="Extracellular dihydrogeodin oxidase/laccase"/>
    <property type="match status" value="1"/>
</dbReference>
<feature type="signal peptide" evidence="8">
    <location>
        <begin position="1"/>
        <end position="18"/>
    </location>
</feature>
<dbReference type="InterPro" id="IPR011707">
    <property type="entry name" value="Cu-oxidase-like_N"/>
</dbReference>
<keyword evidence="2" id="KW-0479">Metal-binding</keyword>
<evidence type="ECO:0000256" key="8">
    <source>
        <dbReference type="SAM" id="SignalP"/>
    </source>
</evidence>
<gene>
    <name evidence="12" type="ORF">WHR41_00023</name>
</gene>
<sequence length="1073" mass="115489">MKTTAWLATIASVAPALAMPGMSGFAGTKRGNWKAVLPALHIDTPHADDTESSGHMSSSSLSEPASNPPTTESTWGSRFVAVLQALGHRQNSSHSHAPIASATSDPSLEVAPATVISVVTEYASATPTVDLYLDEKTVTVYTTVLESVCSKSDDSTVDFYNPISRPAAPETTISSPSVLTPALPFESIHPSGDSVSTSTYTSVFETTATEVRIHTVHPSGWFETPSAPVGEAGGDPSPVPTTSSWANPTNYGDIPLTHSTKGLPEPSVESSLPSTEGHDSTPKVSPVQPVQSHDSAKPKHQGALPKPFTLKPGESASAPYAPPAYSAEPPQSSSHGHIDMPDYTQPAPEAHHATPASLPVNSAPEASAAAPSSSVYSAVESSPAAAVESTHIPEASPSVPAAATQDALPVPTTWIDESVSEFTSVYATAVPTTSVWTFKNSNITRSSTYLANSTMTRVWTSNVKQTQSSQLVPGGGNYTVTHTPGPLGGNLTHYPSVPATKTAGGFMAPTTCTSKPTQTDFCIPCEGQPGNDPDSFCGYTVHDDSYKVTPKTCRTREYFLEISNTTVAPDGVPRIGLTINGQMPGPLIEASWGDTLVVHLENKLQNNGTSIHFHGLRQLNTNEMDGVPSITQCALAPGEKMTYTFVASNYGSTWYHSHFALQAYDGVFGPMIIHGPSSAEYDIDTGFAVLQDWNHQTADEQYHFAETVGPAPKYGPRTLDTGLINGMNVWSPDNGTTVTGKRFEMTFQPGKTHRIRVVNTAIQSTFKFHIDGHKFTVISADFVPIEPYETDILNINIGQRYDVLVKADQKPGDYWMRSDNQQSCAKLHNSRDIKGIVHYAGFTGTPNTVSREYEDDCIDEPYEKLVPVAPMYAGPQTSEIHKNVLIGEGPNTPNLFKWTLDGNTFQSQWGDPTLGGIYWNDTIPSYSGNLAIEVPKLKEWVYIIVESPVPLPHPIHLHGHDSLILAQGTGPYSDDVKLKLDNPPRRDTALMPFNKETREGGYVVIGFETDNPGAWLVHCHIGWHVSMGFALQIIEAKEQIRDTVTDSCQLDGTCKSWNQYAALNNIHVEDSGV</sequence>
<feature type="compositionally biased region" description="Low complexity" evidence="7">
    <location>
        <begin position="263"/>
        <end position="274"/>
    </location>
</feature>
<dbReference type="InterPro" id="IPR001117">
    <property type="entry name" value="Cu-oxidase_2nd"/>
</dbReference>
<dbReference type="InterPro" id="IPR045087">
    <property type="entry name" value="Cu-oxidase_fam"/>
</dbReference>
<keyword evidence="5" id="KW-0186">Copper</keyword>
<dbReference type="Proteomes" id="UP000803884">
    <property type="component" value="Unassembled WGS sequence"/>
</dbReference>
<reference evidence="12 13" key="1">
    <citation type="journal article" date="2020" name="Microbiol. Resour. Announc.">
        <title>Draft Genome Sequence of a Cladosporium Species Isolated from the Mesophotic Ascidian Didemnum maculosum.</title>
        <authorList>
            <person name="Gioti A."/>
            <person name="Siaperas R."/>
            <person name="Nikolaivits E."/>
            <person name="Le Goff G."/>
            <person name="Ouazzani J."/>
            <person name="Kotoulas G."/>
            <person name="Topakas E."/>
        </authorList>
    </citation>
    <scope>NUCLEOTIDE SEQUENCE [LARGE SCALE GENOMIC DNA]</scope>
    <source>
        <strain evidence="12 13">TM138-S3</strain>
    </source>
</reference>
<feature type="domain" description="Plastocyanin-like" evidence="9">
    <location>
        <begin position="689"/>
        <end position="829"/>
    </location>
</feature>
<feature type="compositionally biased region" description="Low complexity" evidence="7">
    <location>
        <begin position="314"/>
        <end position="334"/>
    </location>
</feature>
<dbReference type="RefSeq" id="XP_069234402.1">
    <property type="nucleotide sequence ID" value="XM_069368629.1"/>
</dbReference>
<dbReference type="CDD" id="cd13854">
    <property type="entry name" value="CuRO_1_MaLCC_like"/>
    <property type="match status" value="1"/>
</dbReference>
<dbReference type="FunFam" id="2.60.40.420:FF:000021">
    <property type="entry name" value="Extracellular dihydrogeodin oxidase/laccase"/>
    <property type="match status" value="1"/>
</dbReference>
<dbReference type="CDD" id="cd13880">
    <property type="entry name" value="CuRO_2_MaLCC_like"/>
    <property type="match status" value="1"/>
</dbReference>
<evidence type="ECO:0000256" key="6">
    <source>
        <dbReference type="ARBA" id="ARBA00023180"/>
    </source>
</evidence>
<evidence type="ECO:0000256" key="5">
    <source>
        <dbReference type="ARBA" id="ARBA00023008"/>
    </source>
</evidence>
<feature type="compositionally biased region" description="Polar residues" evidence="7">
    <location>
        <begin position="240"/>
        <end position="250"/>
    </location>
</feature>
<dbReference type="Pfam" id="PF07731">
    <property type="entry name" value="Cu-oxidase_2"/>
    <property type="match status" value="1"/>
</dbReference>
<dbReference type="GO" id="GO:0016491">
    <property type="term" value="F:oxidoreductase activity"/>
    <property type="evidence" value="ECO:0007669"/>
    <property type="project" value="UniProtKB-KW"/>
</dbReference>
<dbReference type="Gene3D" id="2.60.40.420">
    <property type="entry name" value="Cupredoxins - blue copper proteins"/>
    <property type="match status" value="3"/>
</dbReference>
<dbReference type="SUPFAM" id="SSF49503">
    <property type="entry name" value="Cupredoxins"/>
    <property type="match status" value="3"/>
</dbReference>
<feature type="chain" id="PRO_5044225305" description="Laccase" evidence="8">
    <location>
        <begin position="19"/>
        <end position="1073"/>
    </location>
</feature>
<evidence type="ECO:0000256" key="2">
    <source>
        <dbReference type="ARBA" id="ARBA00022723"/>
    </source>
</evidence>
<feature type="domain" description="Plastocyanin-like" evidence="11">
    <location>
        <begin position="562"/>
        <end position="677"/>
    </location>
</feature>
<organism evidence="12 13">
    <name type="scientific">Cladosporium halotolerans</name>
    <dbReference type="NCBI Taxonomy" id="1052096"/>
    <lineage>
        <taxon>Eukaryota</taxon>
        <taxon>Fungi</taxon>
        <taxon>Dikarya</taxon>
        <taxon>Ascomycota</taxon>
        <taxon>Pezizomycotina</taxon>
        <taxon>Dothideomycetes</taxon>
        <taxon>Dothideomycetidae</taxon>
        <taxon>Cladosporiales</taxon>
        <taxon>Cladosporiaceae</taxon>
        <taxon>Cladosporium</taxon>
    </lineage>
</organism>
<dbReference type="PANTHER" id="PTHR11709">
    <property type="entry name" value="MULTI-COPPER OXIDASE"/>
    <property type="match status" value="1"/>
</dbReference>
<keyword evidence="8" id="KW-0732">Signal</keyword>
<proteinExistence type="inferred from homology"/>
<evidence type="ECO:0008006" key="14">
    <source>
        <dbReference type="Google" id="ProtNLM"/>
    </source>
</evidence>
<evidence type="ECO:0000256" key="3">
    <source>
        <dbReference type="ARBA" id="ARBA00022737"/>
    </source>
</evidence>
<feature type="compositionally biased region" description="Low complexity" evidence="7">
    <location>
        <begin position="53"/>
        <end position="69"/>
    </location>
</feature>
<keyword evidence="4" id="KW-0560">Oxidoreductase</keyword>
<comment type="similarity">
    <text evidence="1">Belongs to the multicopper oxidase family.</text>
</comment>
<evidence type="ECO:0000313" key="12">
    <source>
        <dbReference type="EMBL" id="KAL1591297.1"/>
    </source>
</evidence>
<keyword evidence="6" id="KW-0325">Glycoprotein</keyword>
<evidence type="ECO:0000256" key="1">
    <source>
        <dbReference type="ARBA" id="ARBA00010609"/>
    </source>
</evidence>
<feature type="region of interest" description="Disordered" evidence="7">
    <location>
        <begin position="44"/>
        <end position="74"/>
    </location>
</feature>
<evidence type="ECO:0000256" key="4">
    <source>
        <dbReference type="ARBA" id="ARBA00023002"/>
    </source>
</evidence>
<evidence type="ECO:0000313" key="13">
    <source>
        <dbReference type="Proteomes" id="UP000803884"/>
    </source>
</evidence>
<protein>
    <recommendedName>
        <fullName evidence="14">Laccase</fullName>
    </recommendedName>
</protein>
<dbReference type="GeneID" id="96001467"/>
<comment type="caution">
    <text evidence="12">The sequence shown here is derived from an EMBL/GenBank/DDBJ whole genome shotgun (WGS) entry which is preliminary data.</text>
</comment>
<feature type="region of interest" description="Disordered" evidence="7">
    <location>
        <begin position="217"/>
        <end position="366"/>
    </location>
</feature>
<dbReference type="CDD" id="cd13901">
    <property type="entry name" value="CuRO_3_MaLCC_like"/>
    <property type="match status" value="1"/>
</dbReference>
<dbReference type="Pfam" id="PF00394">
    <property type="entry name" value="Cu-oxidase"/>
    <property type="match status" value="1"/>
</dbReference>
<dbReference type="PANTHER" id="PTHR11709:SF502">
    <property type="entry name" value="MULTICOPPER OXIDASE"/>
    <property type="match status" value="1"/>
</dbReference>
<dbReference type="AlphaFoldDB" id="A0AB34L239"/>
<keyword evidence="3" id="KW-0677">Repeat</keyword>
<name>A0AB34L239_9PEZI</name>
<dbReference type="EMBL" id="JAAQHG020000001">
    <property type="protein sequence ID" value="KAL1591297.1"/>
    <property type="molecule type" value="Genomic_DNA"/>
</dbReference>
<evidence type="ECO:0000259" key="9">
    <source>
        <dbReference type="Pfam" id="PF00394"/>
    </source>
</evidence>
<evidence type="ECO:0000256" key="7">
    <source>
        <dbReference type="SAM" id="MobiDB-lite"/>
    </source>
</evidence>
<dbReference type="GO" id="GO:0005507">
    <property type="term" value="F:copper ion binding"/>
    <property type="evidence" value="ECO:0007669"/>
    <property type="project" value="InterPro"/>
</dbReference>
<evidence type="ECO:0000259" key="11">
    <source>
        <dbReference type="Pfam" id="PF07732"/>
    </source>
</evidence>
<evidence type="ECO:0000259" key="10">
    <source>
        <dbReference type="Pfam" id="PF07731"/>
    </source>
</evidence>
<dbReference type="InterPro" id="IPR011706">
    <property type="entry name" value="Cu-oxidase_C"/>
</dbReference>
<dbReference type="InterPro" id="IPR008972">
    <property type="entry name" value="Cupredoxin"/>
</dbReference>
<dbReference type="Pfam" id="PF07732">
    <property type="entry name" value="Cu-oxidase_3"/>
    <property type="match status" value="1"/>
</dbReference>
<feature type="domain" description="Plastocyanin-like" evidence="10">
    <location>
        <begin position="910"/>
        <end position="1038"/>
    </location>
</feature>
<accession>A0AB34L239</accession>
<keyword evidence="13" id="KW-1185">Reference proteome</keyword>